<dbReference type="SUPFAM" id="SSF55781">
    <property type="entry name" value="GAF domain-like"/>
    <property type="match status" value="1"/>
</dbReference>
<dbReference type="InterPro" id="IPR029016">
    <property type="entry name" value="GAF-like_dom_sf"/>
</dbReference>
<dbReference type="PANTHER" id="PTHR21021">
    <property type="entry name" value="GAF/PUTATIVE CYTOSKELETAL PROTEIN"/>
    <property type="match status" value="1"/>
</dbReference>
<evidence type="ECO:0000256" key="1">
    <source>
        <dbReference type="ARBA" id="ARBA00038454"/>
    </source>
</evidence>
<dbReference type="InterPro" id="IPR051330">
    <property type="entry name" value="Phosphatase_reg/MetRdx"/>
</dbReference>
<dbReference type="PANTHER" id="PTHR21021:SF15">
    <property type="entry name" value="FREE METHIONINE-R-SULFOXIDE REDUCTASE"/>
    <property type="match status" value="1"/>
</dbReference>
<name>A0A521CYN1_9SPHI</name>
<proteinExistence type="inferred from homology"/>
<protein>
    <submittedName>
        <fullName evidence="3">GAF domain-containing protein</fullName>
    </submittedName>
</protein>
<evidence type="ECO:0000313" key="4">
    <source>
        <dbReference type="Proteomes" id="UP000320300"/>
    </source>
</evidence>
<dbReference type="GO" id="GO:0033745">
    <property type="term" value="F:L-methionine-(R)-S-oxide reductase activity"/>
    <property type="evidence" value="ECO:0007669"/>
    <property type="project" value="TreeGrafter"/>
</dbReference>
<dbReference type="AlphaFoldDB" id="A0A521CYN1"/>
<dbReference type="Gene3D" id="3.30.450.40">
    <property type="match status" value="1"/>
</dbReference>
<dbReference type="Proteomes" id="UP000320300">
    <property type="component" value="Unassembled WGS sequence"/>
</dbReference>
<keyword evidence="4" id="KW-1185">Reference proteome</keyword>
<dbReference type="FunFam" id="3.30.450.40:FF:000008">
    <property type="entry name" value="GAF domain-containing proteins"/>
    <property type="match status" value="1"/>
</dbReference>
<dbReference type="EMBL" id="FXTN01000004">
    <property type="protein sequence ID" value="SMO63861.1"/>
    <property type="molecule type" value="Genomic_DNA"/>
</dbReference>
<accession>A0A521CYN1</accession>
<organism evidence="3 4">
    <name type="scientific">Pedobacter westerhofensis</name>
    <dbReference type="NCBI Taxonomy" id="425512"/>
    <lineage>
        <taxon>Bacteria</taxon>
        <taxon>Pseudomonadati</taxon>
        <taxon>Bacteroidota</taxon>
        <taxon>Sphingobacteriia</taxon>
        <taxon>Sphingobacteriales</taxon>
        <taxon>Sphingobacteriaceae</taxon>
        <taxon>Pedobacter</taxon>
    </lineage>
</organism>
<dbReference type="InterPro" id="IPR003018">
    <property type="entry name" value="GAF"/>
</dbReference>
<gene>
    <name evidence="3" type="ORF">SAMN06265348_104265</name>
</gene>
<dbReference type="GO" id="GO:0005829">
    <property type="term" value="C:cytosol"/>
    <property type="evidence" value="ECO:0007669"/>
    <property type="project" value="TreeGrafter"/>
</dbReference>
<dbReference type="Pfam" id="PF13185">
    <property type="entry name" value="GAF_2"/>
    <property type="match status" value="1"/>
</dbReference>
<sequence length="193" mass="21364">MAKFNNITHGLHRCSVNSLILTFNFIYRILLISLPMAEDLVIIKSESKEQQYQSLLPQIEALISGEEDLTANLANIAAALKEQFGWLWIGFYLVKQDELVLGPFQGPVACTRIRKGKGVCGAAWLEAKTFIVDDVEEFPGHIACSSASRSEIVLPLFKDGEVVGVLDADSADLAHFDTTDDEYLSKIIAYINL</sequence>
<evidence type="ECO:0000259" key="2">
    <source>
        <dbReference type="Pfam" id="PF13185"/>
    </source>
</evidence>
<evidence type="ECO:0000313" key="3">
    <source>
        <dbReference type="EMBL" id="SMO63861.1"/>
    </source>
</evidence>
<comment type="similarity">
    <text evidence="1">Belongs to the free Met sulfoxide reductase family.</text>
</comment>
<reference evidence="3 4" key="1">
    <citation type="submission" date="2017-05" db="EMBL/GenBank/DDBJ databases">
        <authorList>
            <person name="Varghese N."/>
            <person name="Submissions S."/>
        </authorList>
    </citation>
    <scope>NUCLEOTIDE SEQUENCE [LARGE SCALE GENOMIC DNA]</scope>
    <source>
        <strain evidence="3 4">DSM 19036</strain>
    </source>
</reference>
<feature type="domain" description="GAF" evidence="2">
    <location>
        <begin position="68"/>
        <end position="188"/>
    </location>
</feature>